<keyword evidence="1" id="KW-0812">Transmembrane</keyword>
<feature type="transmembrane region" description="Helical" evidence="1">
    <location>
        <begin position="125"/>
        <end position="146"/>
    </location>
</feature>
<dbReference type="EMBL" id="CALNXK010000007">
    <property type="protein sequence ID" value="CAH3039015.1"/>
    <property type="molecule type" value="Genomic_DNA"/>
</dbReference>
<dbReference type="Proteomes" id="UP001159405">
    <property type="component" value="Unassembled WGS sequence"/>
</dbReference>
<feature type="transmembrane region" description="Helical" evidence="1">
    <location>
        <begin position="15"/>
        <end position="40"/>
    </location>
</feature>
<dbReference type="PANTHER" id="PTHR36694:SF11">
    <property type="entry name" value="LP21121P-RELATED"/>
    <property type="match status" value="1"/>
</dbReference>
<proteinExistence type="predicted"/>
<reference evidence="2 3" key="1">
    <citation type="submission" date="2022-05" db="EMBL/GenBank/DDBJ databases">
        <authorList>
            <consortium name="Genoscope - CEA"/>
            <person name="William W."/>
        </authorList>
    </citation>
    <scope>NUCLEOTIDE SEQUENCE [LARGE SCALE GENOMIC DNA]</scope>
</reference>
<keyword evidence="1" id="KW-0472">Membrane</keyword>
<accession>A0ABN8MYP4</accession>
<feature type="transmembrane region" description="Helical" evidence="1">
    <location>
        <begin position="95"/>
        <end position="118"/>
    </location>
</feature>
<sequence>MVIESFLCCFSIYEGSWICGILSLILGVLRVGLQWFTLMFRHRMTKEARKLLPIKFSTLQMITIFQISVAAISMVVAVVMLVGLFKRWRWLLCPWMVWVVVEELFSILVIIFYVYYGVKLNCSVYISDAVMFFIFMYFILCVYSHFKDLRRQQFVRMVRIAINIHF</sequence>
<keyword evidence="1" id="KW-1133">Transmembrane helix</keyword>
<feature type="transmembrane region" description="Helical" evidence="1">
    <location>
        <begin position="61"/>
        <end position="83"/>
    </location>
</feature>
<name>A0ABN8MYP4_9CNID</name>
<gene>
    <name evidence="2" type="ORF">PLOB_00042779</name>
</gene>
<protein>
    <submittedName>
        <fullName evidence="2">Uncharacterized protein</fullName>
    </submittedName>
</protein>
<organism evidence="2 3">
    <name type="scientific">Porites lobata</name>
    <dbReference type="NCBI Taxonomy" id="104759"/>
    <lineage>
        <taxon>Eukaryota</taxon>
        <taxon>Metazoa</taxon>
        <taxon>Cnidaria</taxon>
        <taxon>Anthozoa</taxon>
        <taxon>Hexacorallia</taxon>
        <taxon>Scleractinia</taxon>
        <taxon>Fungiina</taxon>
        <taxon>Poritidae</taxon>
        <taxon>Porites</taxon>
    </lineage>
</organism>
<evidence type="ECO:0000313" key="2">
    <source>
        <dbReference type="EMBL" id="CAH3039015.1"/>
    </source>
</evidence>
<evidence type="ECO:0000256" key="1">
    <source>
        <dbReference type="SAM" id="Phobius"/>
    </source>
</evidence>
<dbReference type="PANTHER" id="PTHR36694">
    <property type="entry name" value="PASIFLORA 1, ISOFORM A-RELATED"/>
    <property type="match status" value="1"/>
</dbReference>
<comment type="caution">
    <text evidence="2">The sequence shown here is derived from an EMBL/GenBank/DDBJ whole genome shotgun (WGS) entry which is preliminary data.</text>
</comment>
<evidence type="ECO:0000313" key="3">
    <source>
        <dbReference type="Proteomes" id="UP001159405"/>
    </source>
</evidence>
<keyword evidence="3" id="KW-1185">Reference proteome</keyword>